<name>A0ACC3S644_9PEZI</name>
<dbReference type="Proteomes" id="UP001320706">
    <property type="component" value="Unassembled WGS sequence"/>
</dbReference>
<sequence>MNAGFEKVPTVPGEGKRGSMWRLTAQALRDGNVLSTTRYRKDPKRRSHRTGAPAPNRVMSGAKGGQATRRTASRRQATLHHTTPAASPRFNSARGHRLEPYPVIREPQSPLAATAPRPPRRDRSLRVPKASPYFTSDMSPISSYNPSPLEDGNFGHLPFHKSTHLYPDIGYPEKPFFHFSNAPSPVTTATDESCLEQDVFGYKL</sequence>
<reference evidence="1" key="1">
    <citation type="submission" date="2024-02" db="EMBL/GenBank/DDBJ databases">
        <title>Metagenome Assembled Genome of Zalaria obscura JY119.</title>
        <authorList>
            <person name="Vighnesh L."/>
            <person name="Jagadeeshwari U."/>
            <person name="Venkata Ramana C."/>
            <person name="Sasikala C."/>
        </authorList>
    </citation>
    <scope>NUCLEOTIDE SEQUENCE</scope>
    <source>
        <strain evidence="1">JY119</strain>
    </source>
</reference>
<dbReference type="EMBL" id="JAMKPW020000040">
    <property type="protein sequence ID" value="KAK8198695.1"/>
    <property type="molecule type" value="Genomic_DNA"/>
</dbReference>
<evidence type="ECO:0000313" key="2">
    <source>
        <dbReference type="Proteomes" id="UP001320706"/>
    </source>
</evidence>
<comment type="caution">
    <text evidence="1">The sequence shown here is derived from an EMBL/GenBank/DDBJ whole genome shotgun (WGS) entry which is preliminary data.</text>
</comment>
<keyword evidence="2" id="KW-1185">Reference proteome</keyword>
<proteinExistence type="predicted"/>
<gene>
    <name evidence="1" type="ORF">M8818_006562</name>
</gene>
<protein>
    <submittedName>
        <fullName evidence="1">Uncharacterized protein</fullName>
    </submittedName>
</protein>
<accession>A0ACC3S644</accession>
<organism evidence="1 2">
    <name type="scientific">Zalaria obscura</name>
    <dbReference type="NCBI Taxonomy" id="2024903"/>
    <lineage>
        <taxon>Eukaryota</taxon>
        <taxon>Fungi</taxon>
        <taxon>Dikarya</taxon>
        <taxon>Ascomycota</taxon>
        <taxon>Pezizomycotina</taxon>
        <taxon>Dothideomycetes</taxon>
        <taxon>Dothideomycetidae</taxon>
        <taxon>Dothideales</taxon>
        <taxon>Zalariaceae</taxon>
        <taxon>Zalaria</taxon>
    </lineage>
</organism>
<evidence type="ECO:0000313" key="1">
    <source>
        <dbReference type="EMBL" id="KAK8198695.1"/>
    </source>
</evidence>